<dbReference type="SUPFAM" id="SSF50729">
    <property type="entry name" value="PH domain-like"/>
    <property type="match status" value="1"/>
</dbReference>
<dbReference type="SMART" id="SM00233">
    <property type="entry name" value="PH"/>
    <property type="match status" value="1"/>
</dbReference>
<proteinExistence type="predicted"/>
<reference evidence="2" key="1">
    <citation type="submission" date="2021-01" db="EMBL/GenBank/DDBJ databases">
        <authorList>
            <person name="Corre E."/>
            <person name="Pelletier E."/>
            <person name="Niang G."/>
            <person name="Scheremetjew M."/>
            <person name="Finn R."/>
            <person name="Kale V."/>
            <person name="Holt S."/>
            <person name="Cochrane G."/>
            <person name="Meng A."/>
            <person name="Brown T."/>
            <person name="Cohen L."/>
        </authorList>
    </citation>
    <scope>NUCLEOTIDE SEQUENCE</scope>
    <source>
        <strain evidence="2">SoJaBio B1-5/56/2</strain>
    </source>
</reference>
<evidence type="ECO:0000313" key="2">
    <source>
        <dbReference type="EMBL" id="CAE2306040.1"/>
    </source>
</evidence>
<gene>
    <name evidence="2" type="ORF">NAES01612_LOCUS11631</name>
</gene>
<accession>A0A7S4KUS1</accession>
<protein>
    <recommendedName>
        <fullName evidence="1">PH domain-containing protein</fullName>
    </recommendedName>
</protein>
<dbReference type="InterPro" id="IPR001849">
    <property type="entry name" value="PH_domain"/>
</dbReference>
<name>A0A7S4KUS1_9EUKA</name>
<evidence type="ECO:0000259" key="1">
    <source>
        <dbReference type="PROSITE" id="PS50003"/>
    </source>
</evidence>
<dbReference type="Gene3D" id="2.30.29.30">
    <property type="entry name" value="Pleckstrin-homology domain (PH domain)/Phosphotyrosine-binding domain (PTB)"/>
    <property type="match status" value="1"/>
</dbReference>
<dbReference type="AlphaFoldDB" id="A0A7S4KUS1"/>
<organism evidence="2">
    <name type="scientific">Paramoeba aestuarina</name>
    <dbReference type="NCBI Taxonomy" id="180227"/>
    <lineage>
        <taxon>Eukaryota</taxon>
        <taxon>Amoebozoa</taxon>
        <taxon>Discosea</taxon>
        <taxon>Flabellinia</taxon>
        <taxon>Dactylopodida</taxon>
        <taxon>Paramoebidae</taxon>
        <taxon>Paramoeba</taxon>
    </lineage>
</organism>
<dbReference type="EMBL" id="HBKR01017588">
    <property type="protein sequence ID" value="CAE2306040.1"/>
    <property type="molecule type" value="Transcribed_RNA"/>
</dbReference>
<dbReference type="Pfam" id="PF00169">
    <property type="entry name" value="PH"/>
    <property type="match status" value="1"/>
</dbReference>
<sequence>MGDVVLGKEGWLTKFAAEIKAQKLWFFIECGVLLYSSSETKVDIIGRIELKGCKVNEDPENRIRFELVAEDRTYNLYASNEEEMKSWVEALRSEIEKRS</sequence>
<dbReference type="InterPro" id="IPR011993">
    <property type="entry name" value="PH-like_dom_sf"/>
</dbReference>
<dbReference type="PROSITE" id="PS50003">
    <property type="entry name" value="PH_DOMAIN"/>
    <property type="match status" value="1"/>
</dbReference>
<feature type="domain" description="PH" evidence="1">
    <location>
        <begin position="5"/>
        <end position="96"/>
    </location>
</feature>